<organism evidence="3 4">
    <name type="scientific">Streptosporangium lutulentum</name>
    <dbReference type="NCBI Taxonomy" id="1461250"/>
    <lineage>
        <taxon>Bacteria</taxon>
        <taxon>Bacillati</taxon>
        <taxon>Actinomycetota</taxon>
        <taxon>Actinomycetes</taxon>
        <taxon>Streptosporangiales</taxon>
        <taxon>Streptosporangiaceae</taxon>
        <taxon>Streptosporangium</taxon>
    </lineage>
</organism>
<dbReference type="CDD" id="cd07043">
    <property type="entry name" value="STAS_anti-anti-sigma_factors"/>
    <property type="match status" value="1"/>
</dbReference>
<dbReference type="SUPFAM" id="SSF52091">
    <property type="entry name" value="SpoIIaa-like"/>
    <property type="match status" value="1"/>
</dbReference>
<evidence type="ECO:0000259" key="2">
    <source>
        <dbReference type="PROSITE" id="PS50801"/>
    </source>
</evidence>
<feature type="region of interest" description="Disordered" evidence="1">
    <location>
        <begin position="139"/>
        <end position="158"/>
    </location>
</feature>
<name>A0ABT9QKD8_9ACTN</name>
<dbReference type="Proteomes" id="UP001225356">
    <property type="component" value="Unassembled WGS sequence"/>
</dbReference>
<dbReference type="InterPro" id="IPR036513">
    <property type="entry name" value="STAS_dom_sf"/>
</dbReference>
<dbReference type="Gene3D" id="3.30.750.24">
    <property type="entry name" value="STAS domain"/>
    <property type="match status" value="1"/>
</dbReference>
<gene>
    <name evidence="3" type="ORF">J2853_006057</name>
</gene>
<dbReference type="PROSITE" id="PS50801">
    <property type="entry name" value="STAS"/>
    <property type="match status" value="1"/>
</dbReference>
<feature type="domain" description="STAS" evidence="2">
    <location>
        <begin position="16"/>
        <end position="119"/>
    </location>
</feature>
<evidence type="ECO:0000256" key="1">
    <source>
        <dbReference type="SAM" id="MobiDB-lite"/>
    </source>
</evidence>
<accession>A0ABT9QKD8</accession>
<dbReference type="InterPro" id="IPR058548">
    <property type="entry name" value="MlaB-like_STAS"/>
</dbReference>
<protein>
    <submittedName>
        <fullName evidence="3">Anti-sigma B factor antagonist</fullName>
    </submittedName>
</protein>
<dbReference type="RefSeq" id="WP_307563659.1">
    <property type="nucleotide sequence ID" value="NZ_JAUSQU010000001.1"/>
</dbReference>
<reference evidence="3 4" key="1">
    <citation type="submission" date="2023-07" db="EMBL/GenBank/DDBJ databases">
        <title>Sequencing the genomes of 1000 actinobacteria strains.</title>
        <authorList>
            <person name="Klenk H.-P."/>
        </authorList>
    </citation>
    <scope>NUCLEOTIDE SEQUENCE [LARGE SCALE GENOMIC DNA]</scope>
    <source>
        <strain evidence="3 4">DSM 46740</strain>
    </source>
</reference>
<dbReference type="InterPro" id="IPR002645">
    <property type="entry name" value="STAS_dom"/>
</dbReference>
<comment type="caution">
    <text evidence="3">The sequence shown here is derived from an EMBL/GenBank/DDBJ whole genome shotgun (WGS) entry which is preliminary data.</text>
</comment>
<dbReference type="Pfam" id="PF13466">
    <property type="entry name" value="STAS_2"/>
    <property type="match status" value="1"/>
</dbReference>
<sequence>MNLSVHPTIVHKDSAVVAIDGELDISTVSLLDTVFFPLLGRGIRHLVVDARLLRFCDVCGFRALSTVHTTMSATGGDLTIAEPSAALLRLMHLIAMTSSSVPSTPIKVYATVGHALRHENDRPISFLAHAGCPDAPLRRLPVKAGHGPGGSKGHRRHP</sequence>
<evidence type="ECO:0000313" key="3">
    <source>
        <dbReference type="EMBL" id="MDP9846846.1"/>
    </source>
</evidence>
<evidence type="ECO:0000313" key="4">
    <source>
        <dbReference type="Proteomes" id="UP001225356"/>
    </source>
</evidence>
<proteinExistence type="predicted"/>
<dbReference type="EMBL" id="JAUSQU010000001">
    <property type="protein sequence ID" value="MDP9846846.1"/>
    <property type="molecule type" value="Genomic_DNA"/>
</dbReference>
<keyword evidence="4" id="KW-1185">Reference proteome</keyword>